<keyword evidence="2" id="KW-1185">Reference proteome</keyword>
<dbReference type="RefSeq" id="WP_131553880.1">
    <property type="nucleotide sequence ID" value="NZ_SJSK01000003.1"/>
</dbReference>
<protein>
    <submittedName>
        <fullName evidence="1">Uncharacterized protein</fullName>
    </submittedName>
</protein>
<reference evidence="1 2" key="1">
    <citation type="submission" date="2019-02" db="EMBL/GenBank/DDBJ databases">
        <title>Pedobacter sp. RP-1-13 sp. nov., isolated from Arctic soil.</title>
        <authorList>
            <person name="Dahal R.H."/>
        </authorList>
    </citation>
    <scope>NUCLEOTIDE SEQUENCE [LARGE SCALE GENOMIC DNA]</scope>
    <source>
        <strain evidence="1 2">RP-1-13</strain>
    </source>
</reference>
<dbReference type="OrthoDB" id="9806939at2"/>
<accession>A0A4R0MTR8</accession>
<dbReference type="PROSITE" id="PS51257">
    <property type="entry name" value="PROKAR_LIPOPROTEIN"/>
    <property type="match status" value="1"/>
</dbReference>
<dbReference type="AlphaFoldDB" id="A0A4R0MTR8"/>
<comment type="caution">
    <text evidence="1">The sequence shown here is derived from an EMBL/GenBank/DDBJ whole genome shotgun (WGS) entry which is preliminary data.</text>
</comment>
<evidence type="ECO:0000313" key="2">
    <source>
        <dbReference type="Proteomes" id="UP000292884"/>
    </source>
</evidence>
<dbReference type="Proteomes" id="UP000292884">
    <property type="component" value="Unassembled WGS sequence"/>
</dbReference>
<sequence length="133" mass="15587">MIKILYRFFFIVLLSTAISSCSENYEDIDPSSFNQKISLRYDVKTPEELLKSYYIDSNEVSLQITVSKKIIEKNNYQITLINERVDDDAVRKEKIMMFAKFDGTHWKVNEIRRNWKCEGGRGGSTEWGINECP</sequence>
<organism evidence="1 2">
    <name type="scientific">Pedobacter frigiditerrae</name>
    <dbReference type="NCBI Taxonomy" id="2530452"/>
    <lineage>
        <taxon>Bacteria</taxon>
        <taxon>Pseudomonadati</taxon>
        <taxon>Bacteroidota</taxon>
        <taxon>Sphingobacteriia</taxon>
        <taxon>Sphingobacteriales</taxon>
        <taxon>Sphingobacteriaceae</taxon>
        <taxon>Pedobacter</taxon>
    </lineage>
</organism>
<evidence type="ECO:0000313" key="1">
    <source>
        <dbReference type="EMBL" id="TCC90481.1"/>
    </source>
</evidence>
<name>A0A4R0MTR8_9SPHI</name>
<dbReference type="EMBL" id="SJSK01000003">
    <property type="protein sequence ID" value="TCC90481.1"/>
    <property type="molecule type" value="Genomic_DNA"/>
</dbReference>
<gene>
    <name evidence="1" type="ORF">EZ428_14505</name>
</gene>
<proteinExistence type="predicted"/>